<evidence type="ECO:0000256" key="2">
    <source>
        <dbReference type="ARBA" id="ARBA00022801"/>
    </source>
</evidence>
<feature type="region of interest" description="Disordered" evidence="5">
    <location>
        <begin position="263"/>
        <end position="286"/>
    </location>
</feature>
<dbReference type="Pfam" id="PF00271">
    <property type="entry name" value="Helicase_C"/>
    <property type="match status" value="1"/>
</dbReference>
<feature type="domain" description="RWD" evidence="6">
    <location>
        <begin position="430"/>
        <end position="555"/>
    </location>
</feature>
<evidence type="ECO:0000256" key="3">
    <source>
        <dbReference type="ARBA" id="ARBA00022806"/>
    </source>
</evidence>
<organism evidence="9 10">
    <name type="scientific">Stephanodiscus triporus</name>
    <dbReference type="NCBI Taxonomy" id="2934178"/>
    <lineage>
        <taxon>Eukaryota</taxon>
        <taxon>Sar</taxon>
        <taxon>Stramenopiles</taxon>
        <taxon>Ochrophyta</taxon>
        <taxon>Bacillariophyta</taxon>
        <taxon>Coscinodiscophyceae</taxon>
        <taxon>Thalassiosirophycidae</taxon>
        <taxon>Stephanodiscales</taxon>
        <taxon>Stephanodiscaceae</taxon>
        <taxon>Stephanodiscus</taxon>
    </lineage>
</organism>
<dbReference type="PANTHER" id="PTHR18934">
    <property type="entry name" value="ATP-DEPENDENT RNA HELICASE"/>
    <property type="match status" value="1"/>
</dbReference>
<dbReference type="Pfam" id="PF21010">
    <property type="entry name" value="HA2_C"/>
    <property type="match status" value="1"/>
</dbReference>
<dbReference type="SMART" id="SM00490">
    <property type="entry name" value="HELICc"/>
    <property type="match status" value="1"/>
</dbReference>
<dbReference type="CDD" id="cd17917">
    <property type="entry name" value="DEXHc_RHA-like"/>
    <property type="match status" value="1"/>
</dbReference>
<name>A0ABD3QV39_9STRA</name>
<dbReference type="PROSITE" id="PS51192">
    <property type="entry name" value="HELICASE_ATP_BIND_1"/>
    <property type="match status" value="1"/>
</dbReference>
<protein>
    <recommendedName>
        <fullName evidence="11">RNA helicase</fullName>
    </recommendedName>
</protein>
<dbReference type="InterPro" id="IPR006575">
    <property type="entry name" value="RWD_dom"/>
</dbReference>
<feature type="domain" description="Helicase ATP-binding" evidence="7">
    <location>
        <begin position="682"/>
        <end position="846"/>
    </location>
</feature>
<evidence type="ECO:0000256" key="5">
    <source>
        <dbReference type="SAM" id="MobiDB-lite"/>
    </source>
</evidence>
<dbReference type="InterPro" id="IPR001650">
    <property type="entry name" value="Helicase_C-like"/>
</dbReference>
<dbReference type="Gene3D" id="3.40.50.300">
    <property type="entry name" value="P-loop containing nucleotide triphosphate hydrolases"/>
    <property type="match status" value="2"/>
</dbReference>
<feature type="compositionally biased region" description="Basic and acidic residues" evidence="5">
    <location>
        <begin position="606"/>
        <end position="622"/>
    </location>
</feature>
<reference evidence="9 10" key="1">
    <citation type="submission" date="2024-10" db="EMBL/GenBank/DDBJ databases">
        <title>Updated reference genomes for cyclostephanoid diatoms.</title>
        <authorList>
            <person name="Roberts W.R."/>
            <person name="Alverson A.J."/>
        </authorList>
    </citation>
    <scope>NUCLEOTIDE SEQUENCE [LARGE SCALE GENOMIC DNA]</scope>
    <source>
        <strain evidence="9 10">AJA276-08</strain>
    </source>
</reference>
<evidence type="ECO:0000259" key="7">
    <source>
        <dbReference type="PROSITE" id="PS51192"/>
    </source>
</evidence>
<dbReference type="InterPro" id="IPR011545">
    <property type="entry name" value="DEAD/DEAH_box_helicase_dom"/>
</dbReference>
<dbReference type="SUPFAM" id="SSF54495">
    <property type="entry name" value="UBC-like"/>
    <property type="match status" value="1"/>
</dbReference>
<dbReference type="Pfam" id="PF07717">
    <property type="entry name" value="OB_NTP_bind"/>
    <property type="match status" value="1"/>
</dbReference>
<dbReference type="Gene3D" id="3.10.110.10">
    <property type="entry name" value="Ubiquitin Conjugating Enzyme"/>
    <property type="match status" value="1"/>
</dbReference>
<evidence type="ECO:0000256" key="4">
    <source>
        <dbReference type="ARBA" id="ARBA00022840"/>
    </source>
</evidence>
<dbReference type="SMART" id="SM00487">
    <property type="entry name" value="DEXDc"/>
    <property type="match status" value="1"/>
</dbReference>
<dbReference type="GO" id="GO:0005524">
    <property type="term" value="F:ATP binding"/>
    <property type="evidence" value="ECO:0007669"/>
    <property type="project" value="UniProtKB-KW"/>
</dbReference>
<dbReference type="EMBL" id="JALLAZ020000170">
    <property type="protein sequence ID" value="KAL3801900.1"/>
    <property type="molecule type" value="Genomic_DNA"/>
</dbReference>
<sequence>MGKNKPKGVASGGGASAAGACKCDHPYDCSCGMRPPRPSRGHKWDTNTMTWGGKGHKQKGGSGQTAVVAVEAKVTTGGGNVAVKQWQRLPTEMLAGLLRKGGRRRTPVYRRVGGGGGGYRYRLILPDDSDIRDRDVVLTPAHPVDNEEQAREEAGLLGLLHLYPSLPHERTLPEPYRSTFLAARALAASAGGGRGGGKVDDPPPVVDVVAGGASINARLVAANAVVVPNDARGGGTTTTAPPAATAATVLLTKAQVDEARRLRRVEERGTDGGGRRADGEGDADDDYDAIRSYVVGRLTHEGFAPSHVSRAYREATTTTTTTTTTRGKGGGGGGNAPPDDAGRRDAAYEDALQYLCISPLNHPAMEMAGSERELMRRRCAFWKFLTNAASLPIERTCCHYYEEGFGRGATTTIEPMSDEDRHRNEEAAANEREAMEAIFEEGEFSIVAGRTLTSVFIALPFGEGEDRSSSKLSLEVHYTNGMYPDLLPMAFVTSGKWNIDDDRGGGGGDMRRPKINYRCGGRIHLNLVRYLSEITTGQEVIFELFGYVQSLLQEEEASPTIMSSDCSGLLTCLKLNDGLLVSSEKSLNKSSNVDSIPPPLLPPEQTRAKNDRATTDDGDVKTSKRIRPRRREEQRATFWNTHPSRTPPAVSFPKLSTLLERSRRSLPAAKARDEFLSLLAKANAVGGGRVLLVTGETGCGKTTQIPQFILENSPDKTKIIVAQPRRLAAVGVASRVASERAESDPGTASVGYVVRGDSKICPSTRLLFCTTGVLLRQLQSRNALENITHIVIDEVHERNLDSDVLIAILKQTLPLVPNLSVVLMSATMDADRFAKYFGESTPRMHIPGFTHPVQDFMLEDVLEMTGYIPPKKNPANVKRYDVQDDADDPVERNPSSTPMACSLPLNERLKRMNENEIDYNLVSVLIKTLLQQKEDDGSILVFLPGAGEIDRAERAIYQIVKGHAITILPLHGGLQPEKQQQVFLPAKKGYTKIILATNVAETSITIPDCTVVVDTCKEKQSSFDPVNRMPLLLEQFASQDSLRQRRGRAGRVKPGACYKLISSSLHNKLPKHGEAEIRRCALDQTILSLLFLGLENGSGSFLRILLDPPNQQQIDSALHSLNKIGALERNGDLAFLTPLGTHLAGIPAPPVVGKLLIMGCLLGCRDISVAIAAALSAGRSPFLRIDSFNNGKHRGKDDTEQEKVNTNKEILEARAALFKMVGNSDHVMLGKAFLLWKECNGPAERRRYCDRLGLAFNSMREILALTRQLDAALTTLGFHPTEFCNKNENSWRIVRSVLVASLSPTQVVRVQRPSAKYTETVEGAVEKDGKAKELKFFIRGGSESMHGHADHDSDTKNSGTEERVFIHPSSNNFAVGSFSCPWIVYHRLIRTSKAFICDATECNPYSLLLFGGTMEVQASKGLILLDDWIRLSANARIGSLIGGLRRRVDELLELKVTDPSMDIAGSTEMELITE</sequence>
<evidence type="ECO:0000313" key="10">
    <source>
        <dbReference type="Proteomes" id="UP001530315"/>
    </source>
</evidence>
<feature type="region of interest" description="Disordered" evidence="5">
    <location>
        <begin position="311"/>
        <end position="343"/>
    </location>
</feature>
<accession>A0ABD3QV39</accession>
<evidence type="ECO:0000313" key="9">
    <source>
        <dbReference type="EMBL" id="KAL3801900.1"/>
    </source>
</evidence>
<dbReference type="InterPro" id="IPR059023">
    <property type="entry name" value="RNA_hel_CTD"/>
</dbReference>
<keyword evidence="10" id="KW-1185">Reference proteome</keyword>
<dbReference type="Pfam" id="PF05773">
    <property type="entry name" value="RWD"/>
    <property type="match status" value="1"/>
</dbReference>
<dbReference type="Gene3D" id="1.20.120.1080">
    <property type="match status" value="1"/>
</dbReference>
<keyword evidence="3" id="KW-0347">Helicase</keyword>
<dbReference type="Pfam" id="PF00270">
    <property type="entry name" value="DEAD"/>
    <property type="match status" value="1"/>
</dbReference>
<dbReference type="PROSITE" id="PS50908">
    <property type="entry name" value="RWD"/>
    <property type="match status" value="1"/>
</dbReference>
<feature type="compositionally biased region" description="Basic and acidic residues" evidence="5">
    <location>
        <begin position="263"/>
        <end position="279"/>
    </location>
</feature>
<dbReference type="PROSITE" id="PS51257">
    <property type="entry name" value="PROKAR_LIPOPROTEIN"/>
    <property type="match status" value="1"/>
</dbReference>
<evidence type="ECO:0000256" key="1">
    <source>
        <dbReference type="ARBA" id="ARBA00022741"/>
    </source>
</evidence>
<gene>
    <name evidence="9" type="ORF">ACHAW5_005288</name>
</gene>
<feature type="compositionally biased region" description="Low complexity" evidence="5">
    <location>
        <begin position="316"/>
        <end position="326"/>
    </location>
</feature>
<dbReference type="Proteomes" id="UP001530315">
    <property type="component" value="Unassembled WGS sequence"/>
</dbReference>
<comment type="caution">
    <text evidence="9">The sequence shown here is derived from an EMBL/GenBank/DDBJ whole genome shotgun (WGS) entry which is preliminary data.</text>
</comment>
<keyword evidence="4" id="KW-0067">ATP-binding</keyword>
<dbReference type="InterPro" id="IPR014001">
    <property type="entry name" value="Helicase_ATP-bd"/>
</dbReference>
<dbReference type="InterPro" id="IPR027417">
    <property type="entry name" value="P-loop_NTPase"/>
</dbReference>
<dbReference type="InterPro" id="IPR016135">
    <property type="entry name" value="UBQ-conjugating_enzyme/RWD"/>
</dbReference>
<dbReference type="SUPFAM" id="SSF52540">
    <property type="entry name" value="P-loop containing nucleoside triphosphate hydrolases"/>
    <property type="match status" value="1"/>
</dbReference>
<evidence type="ECO:0000259" key="8">
    <source>
        <dbReference type="PROSITE" id="PS51194"/>
    </source>
</evidence>
<dbReference type="CDD" id="cd18791">
    <property type="entry name" value="SF2_C_RHA"/>
    <property type="match status" value="1"/>
</dbReference>
<dbReference type="InterPro" id="IPR007502">
    <property type="entry name" value="Helicase-assoc_dom"/>
</dbReference>
<proteinExistence type="predicted"/>
<feature type="domain" description="Helicase C-terminal" evidence="8">
    <location>
        <begin position="920"/>
        <end position="1090"/>
    </location>
</feature>
<feature type="region of interest" description="Disordered" evidence="5">
    <location>
        <begin position="587"/>
        <end position="634"/>
    </location>
</feature>
<dbReference type="SMART" id="SM00847">
    <property type="entry name" value="HA2"/>
    <property type="match status" value="1"/>
</dbReference>
<dbReference type="InterPro" id="IPR011709">
    <property type="entry name" value="DEAD-box_helicase_OB_fold"/>
</dbReference>
<keyword evidence="1" id="KW-0547">Nucleotide-binding</keyword>
<keyword evidence="2" id="KW-0378">Hydrolase</keyword>
<evidence type="ECO:0000259" key="6">
    <source>
        <dbReference type="PROSITE" id="PS50908"/>
    </source>
</evidence>
<dbReference type="PROSITE" id="PS51194">
    <property type="entry name" value="HELICASE_CTER"/>
    <property type="match status" value="1"/>
</dbReference>
<dbReference type="Pfam" id="PF26026">
    <property type="entry name" value="RNA_hel_CTD"/>
    <property type="match status" value="1"/>
</dbReference>
<dbReference type="PANTHER" id="PTHR18934:SF267">
    <property type="entry name" value="ATP-DEPENDENT RNA HELICASE YLR419W-RELATED"/>
    <property type="match status" value="1"/>
</dbReference>
<evidence type="ECO:0008006" key="11">
    <source>
        <dbReference type="Google" id="ProtNLM"/>
    </source>
</evidence>